<proteinExistence type="predicted"/>
<reference evidence="1 2" key="1">
    <citation type="submission" date="2017-04" db="EMBL/GenBank/DDBJ databases">
        <title>Whole Genome Sequence of 1,4-Dioxane Degrading Bacterium Mycobacterium dioxanotrophicus PH-06.</title>
        <authorList>
            <person name="He Y."/>
        </authorList>
    </citation>
    <scope>NUCLEOTIDE SEQUENCE [LARGE SCALE GENOMIC DNA]</scope>
    <source>
        <strain evidence="1 2">PH-06</strain>
    </source>
</reference>
<sequence length="61" mass="6689">MLHGAGVGWARLGPQHMHGTFILPGGELRSERVDYESVNAWISGVGGPDRDEHRPSTTQHK</sequence>
<dbReference type="EMBL" id="CP020809">
    <property type="protein sequence ID" value="ART70480.1"/>
    <property type="molecule type" value="Genomic_DNA"/>
</dbReference>
<evidence type="ECO:0000313" key="2">
    <source>
        <dbReference type="Proteomes" id="UP000195331"/>
    </source>
</evidence>
<organism evidence="1 2">
    <name type="scientific">Mycobacterium dioxanotrophicus</name>
    <dbReference type="NCBI Taxonomy" id="482462"/>
    <lineage>
        <taxon>Bacteria</taxon>
        <taxon>Bacillati</taxon>
        <taxon>Actinomycetota</taxon>
        <taxon>Actinomycetes</taxon>
        <taxon>Mycobacteriales</taxon>
        <taxon>Mycobacteriaceae</taxon>
        <taxon>Mycobacterium</taxon>
    </lineage>
</organism>
<dbReference type="Proteomes" id="UP000195331">
    <property type="component" value="Chromosome"/>
</dbReference>
<gene>
    <name evidence="1" type="ORF">BTO20_19605</name>
</gene>
<evidence type="ECO:0000313" key="1">
    <source>
        <dbReference type="EMBL" id="ART70480.1"/>
    </source>
</evidence>
<keyword evidence="2" id="KW-1185">Reference proteome</keyword>
<dbReference type="KEGG" id="mdx:BTO20_19605"/>
<dbReference type="AlphaFoldDB" id="A0A1Y0C5K4"/>
<accession>A0A1Y0C5K4</accession>
<protein>
    <submittedName>
        <fullName evidence="1">Uncharacterized protein</fullName>
    </submittedName>
</protein>
<name>A0A1Y0C5K4_9MYCO</name>